<dbReference type="OrthoDB" id="3979469at2759"/>
<evidence type="ECO:0008006" key="3">
    <source>
        <dbReference type="Google" id="ProtNLM"/>
    </source>
</evidence>
<dbReference type="Proteomes" id="UP000233524">
    <property type="component" value="Unassembled WGS sequence"/>
</dbReference>
<dbReference type="InterPro" id="IPR038882">
    <property type="entry name" value="Rcf3"/>
</dbReference>
<comment type="caution">
    <text evidence="1">The sequence shown here is derived from an EMBL/GenBank/DDBJ whole genome shotgun (WGS) entry which is preliminary data.</text>
</comment>
<keyword evidence="2" id="KW-1185">Reference proteome</keyword>
<reference evidence="1 2" key="1">
    <citation type="journal article" date="2017" name="G3 (Bethesda)">
        <title>First Draft Genome Sequence of the Pathogenic Fungus Lomentospora prolificans (Formerly Scedosporium prolificans).</title>
        <authorList>
            <person name="Luo R."/>
            <person name="Zimin A."/>
            <person name="Workman R."/>
            <person name="Fan Y."/>
            <person name="Pertea G."/>
            <person name="Grossman N."/>
            <person name="Wear M.P."/>
            <person name="Jia B."/>
            <person name="Miller H."/>
            <person name="Casadevall A."/>
            <person name="Timp W."/>
            <person name="Zhang S.X."/>
            <person name="Salzberg S.L."/>
        </authorList>
    </citation>
    <scope>NUCLEOTIDE SEQUENCE [LARGE SCALE GENOMIC DNA]</scope>
    <source>
        <strain evidence="1 2">JHH-5317</strain>
    </source>
</reference>
<sequence length="110" mass="12732">MPTWNPLKSEEASEAAWEAGRGAIVGSLKWGAVAAVLGGIGQTAYPLYRGLTIQFKVYIQLSAMIMGGMIEADNRMRMYEHRMRMQRRILRDQAKWERYEQEFMEEKSQK</sequence>
<dbReference type="EMBL" id="NLAX01000701">
    <property type="protein sequence ID" value="PKS07994.1"/>
    <property type="molecule type" value="Genomic_DNA"/>
</dbReference>
<accession>A0A2N3N6F8</accession>
<name>A0A2N3N6F8_9PEZI</name>
<dbReference type="VEuPathDB" id="FungiDB:jhhlp_006606"/>
<dbReference type="PANTHER" id="PTHR39153:SF1">
    <property type="entry name" value="AGR244WP"/>
    <property type="match status" value="1"/>
</dbReference>
<dbReference type="InParanoid" id="A0A2N3N6F8"/>
<gene>
    <name evidence="1" type="ORF">jhhlp_006606</name>
</gene>
<dbReference type="PANTHER" id="PTHR39153">
    <property type="entry name" value="AGR244WP"/>
    <property type="match status" value="1"/>
</dbReference>
<protein>
    <recommendedName>
        <fullName evidence="3">HIG1 domain-containing protein</fullName>
    </recommendedName>
</protein>
<evidence type="ECO:0000313" key="2">
    <source>
        <dbReference type="Proteomes" id="UP000233524"/>
    </source>
</evidence>
<proteinExistence type="predicted"/>
<evidence type="ECO:0000313" key="1">
    <source>
        <dbReference type="EMBL" id="PKS07994.1"/>
    </source>
</evidence>
<dbReference type="AlphaFoldDB" id="A0A2N3N6F8"/>
<organism evidence="1 2">
    <name type="scientific">Lomentospora prolificans</name>
    <dbReference type="NCBI Taxonomy" id="41688"/>
    <lineage>
        <taxon>Eukaryota</taxon>
        <taxon>Fungi</taxon>
        <taxon>Dikarya</taxon>
        <taxon>Ascomycota</taxon>
        <taxon>Pezizomycotina</taxon>
        <taxon>Sordariomycetes</taxon>
        <taxon>Hypocreomycetidae</taxon>
        <taxon>Microascales</taxon>
        <taxon>Microascaceae</taxon>
        <taxon>Lomentospora</taxon>
    </lineage>
</organism>